<dbReference type="VEuPathDB" id="PlasmoDB:PfTG01_030031400"/>
<dbReference type="VEuPathDB" id="PlasmoDB:PfKH01_000028900"/>
<feature type="coiled-coil region" evidence="1">
    <location>
        <begin position="1065"/>
        <end position="1092"/>
    </location>
</feature>
<feature type="domain" description="Duffy-antigen binding" evidence="5">
    <location>
        <begin position="2550"/>
        <end position="2687"/>
    </location>
</feature>
<feature type="domain" description="Duffy-binding-like" evidence="8">
    <location>
        <begin position="2344"/>
        <end position="2467"/>
    </location>
</feature>
<evidence type="ECO:0000259" key="5">
    <source>
        <dbReference type="Pfam" id="PF05424"/>
    </source>
</evidence>
<feature type="transmembrane region" description="Helical" evidence="3">
    <location>
        <begin position="2881"/>
        <end position="2903"/>
    </location>
</feature>
<feature type="domain" description="Duffy-binding-like" evidence="8">
    <location>
        <begin position="310"/>
        <end position="463"/>
    </location>
</feature>
<dbReference type="VEuPathDB" id="PlasmoDB:PfNF166_000017900"/>
<dbReference type="VEuPathDB" id="PlasmoDB:PfGN01_020028200"/>
<dbReference type="EMBL" id="JQ691649">
    <property type="protein sequence ID" value="AFJ66679.2"/>
    <property type="molecule type" value="Genomic_DNA"/>
</dbReference>
<dbReference type="VEuPathDB" id="PlasmoDB:PfKE01_070035100"/>
<feature type="domain" description="PfEMP1 CIDRalpha1" evidence="7">
    <location>
        <begin position="505"/>
        <end position="564"/>
    </location>
</feature>
<dbReference type="GO" id="GO:0046789">
    <property type="term" value="F:host cell surface receptor binding"/>
    <property type="evidence" value="ECO:0007669"/>
    <property type="project" value="InterPro"/>
</dbReference>
<dbReference type="VEuPathDB" id="PlasmoDB:PfNF54_070016900"/>
<dbReference type="FunFam" id="1.20.58.830:FF:000017">
    <property type="entry name" value="Erythrocyte membrane protein 1, PfEMP1"/>
    <property type="match status" value="1"/>
</dbReference>
<protein>
    <submittedName>
        <fullName evidence="9">EMP1</fullName>
    </submittedName>
</protein>
<feature type="region of interest" description="Disordered" evidence="2">
    <location>
        <begin position="2826"/>
        <end position="2877"/>
    </location>
</feature>
<evidence type="ECO:0000259" key="7">
    <source>
        <dbReference type="Pfam" id="PF21807"/>
    </source>
</evidence>
<reference evidence="9" key="1">
    <citation type="journal article" date="2012" name="Proc. Natl. Acad. Sci. U.S.A.">
        <title>Plasmodium falciparum erythrocyte membrane protein 1 domain cassettes 8 and 13 are associated with severe malaria in children.</title>
        <authorList>
            <person name="Lavstsen T."/>
            <person name="Turner L."/>
            <person name="Saguti F."/>
            <person name="Magistrado P."/>
            <person name="Rask T.S."/>
            <person name="Jespersen J.S."/>
            <person name="Wang C.W."/>
            <person name="Berger S.S."/>
            <person name="Baraka V."/>
            <person name="Marquard A.M."/>
            <person name="Seguin-Orlando A."/>
            <person name="Willerslev E."/>
            <person name="Gilbert M.T."/>
            <person name="Lusingu J."/>
            <person name="Theander T.G."/>
        </authorList>
    </citation>
    <scope>NUCLEOTIDE SEQUENCE</scope>
    <source>
        <strain evidence="9">BT1983</strain>
    </source>
</reference>
<dbReference type="VEuPathDB" id="PlasmoDB:PfSN01_050037800"/>
<dbReference type="Pfam" id="PF03011">
    <property type="entry name" value="PFEMP"/>
    <property type="match status" value="1"/>
</dbReference>
<dbReference type="VEuPathDB" id="PlasmoDB:PfKH01_050005500"/>
<keyword evidence="1" id="KW-0175">Coiled coil</keyword>
<dbReference type="SUPFAM" id="SSF140924">
    <property type="entry name" value="Duffy binding domain-like"/>
    <property type="match status" value="7"/>
</dbReference>
<dbReference type="GO" id="GO:0016020">
    <property type="term" value="C:membrane"/>
    <property type="evidence" value="ECO:0007669"/>
    <property type="project" value="InterPro"/>
</dbReference>
<dbReference type="VEuPathDB" id="PlasmoDB:PfDd2_070035700"/>
<feature type="domain" description="Duffy-antigen binding" evidence="5">
    <location>
        <begin position="851"/>
        <end position="1022"/>
    </location>
</feature>
<feature type="non-terminal residue" evidence="9">
    <location>
        <position position="1"/>
    </location>
</feature>
<dbReference type="InterPro" id="IPR054595">
    <property type="entry name" value="DBL_C"/>
</dbReference>
<dbReference type="Pfam" id="PF21807">
    <property type="entry name" value="PfEMP1_CIDRalpha1_dom"/>
    <property type="match status" value="1"/>
</dbReference>
<dbReference type="SMR" id="I2CIX9"/>
<keyword evidence="3" id="KW-1133">Transmembrane helix</keyword>
<dbReference type="VEuPathDB" id="PlasmoDB:PF3D7_0712400"/>
<dbReference type="VEuPathDB" id="PlasmoDB:PfTG01_130079200"/>
<evidence type="ECO:0000256" key="2">
    <source>
        <dbReference type="SAM" id="MobiDB-lite"/>
    </source>
</evidence>
<dbReference type="FunFam" id="1.20.58.830:FF:000021">
    <property type="entry name" value="Erythrocyte membrane protein 1, PfEMP1"/>
    <property type="match status" value="1"/>
</dbReference>
<dbReference type="VEuPathDB" id="PlasmoDB:PfML01_000099500"/>
<feature type="region of interest" description="Disordered" evidence="2">
    <location>
        <begin position="1576"/>
        <end position="1676"/>
    </location>
</feature>
<feature type="domain" description="Duffy-antigen binding" evidence="5">
    <location>
        <begin position="2159"/>
        <end position="2340"/>
    </location>
</feature>
<evidence type="ECO:0000259" key="6">
    <source>
        <dbReference type="Pfam" id="PF15447"/>
    </source>
</evidence>
<dbReference type="VEuPathDB" id="PlasmoDB:PfTG01_000010300"/>
<dbReference type="Pfam" id="PF05424">
    <property type="entry name" value="Duffy_binding"/>
    <property type="match status" value="6"/>
</dbReference>
<dbReference type="VEuPathDB" id="PlasmoDB:PfSD01_010005200"/>
<dbReference type="VEuPathDB" id="PlasmoDB:PfNF135_090042300"/>
<feature type="domain" description="Duffy-antigen binding" evidence="5">
    <location>
        <begin position="1718"/>
        <end position="1868"/>
    </location>
</feature>
<dbReference type="VEuPathDB" id="PlasmoDB:PfML01_090043100"/>
<evidence type="ECO:0000313" key="9">
    <source>
        <dbReference type="EMBL" id="AFJ66679.2"/>
    </source>
</evidence>
<dbReference type="InterPro" id="IPR008602">
    <property type="entry name" value="Duffy-antigen-binding"/>
</dbReference>
<sequence>MGSYYSSPGGNKSVNITESEKSARNVLEKIGTKIKSKSNNYRIHSNKLKGNLSSARFSDGLFRWWGTVNEGPSDSCDINHRFHTNINDSTTDGRDPCDGRKKERFGEDEGFECGSRIRDYNKKDSRTACAPPRRRHICDKNLEYLNNNNTETTHDLLGNVLVTAKYEGASIVAKHPHKETSDVCTALARSFADIGDIVRGRDMFKRTEKDDVEKGLKIVFQKINNGLNNRGIHNCDDDGPHYYKLREDWWTVNRDQVWRAITCSAPYHPGYFKKSDRSTQVFSNPKCGHGDKDVPTNLDYVPQYLRWFEEWGEEFCRKKKIKLGRVKKACRNNSESLYCSHNGYDCTQSVGKIRHFVWDSKCTKCNNECLRYENWINNQLREFQNQKDKYESEINRYNSLTNSNKDFNDKYYKEFYNHLRKSYGSIDKFLELLNEEKECKNISDEEGKIDFDKGVDNTFSRSEYCQVCPDCGVECNGKTCTKKEETDENCGKPPNYTIPTDVTPTDINVLYSGDEQGYITKRLSEFCGPTKNYIGKKNELWKCYYDDKQKNNNNNNNICKLQPNAHIKNENIIINFDNFFEFWVRRFLNDTIDWKYDLNTCMNFTNTTKCNNNCNKNCKCFEQWVNIKKTEWKNVTEYFFKHDETSKKKYCEILKDIFENYYVEVIEKFYKGKHKWKERIEKLKNMDCSQVKIGTNASQDQIDIFLSNLKGDATQCTSKNPKSACNKPHAARIITRATTRNPCVNGQNQKVGKITSVKYIAAKMHEQATTQLRTRGGRSTLRSYASQGYYKNLGKPNDIKNGAICKITDQHSNRNTNNSKHPCFGKNEGRFVRGTEWSYKDNVKKKTHPEVYMPPRREHMCTSNLEHLDIRSKGLTDGTLASHSLLGDILLAAKFEADFIKKKYNHDNNPKGFMDKATICRAIKYSFADIADIIKGTDLWDRDRGEITTQNNLVRIFKEIKEKLSDDIKGKYTDGSPYLDLRKDWWEANRDQVWKAMQCGNDNPCSGVSGIPFDDYIPQRLRWMTEWAEWYCKMQKEEYNKLVRGCTQCKNKGGGKQCMNDDNECKTCKEACAEYKTKIERWQKQWDKIKEKYVDLYKEAESVTAKDPKDQYVVTFLKELKEANKGTGNTTYSTAAGYIHQEAKYLDCNTQTQFCKNKNGVKPPNGAEDVNYTFKDTPNGYDVACKCDENKQKPPETPKEDACKIVKELLKDKKATDDIYGCNQKYKAGKDKYPGWDCNSQIHTTHNGACMPPRRQKLCIYYFGNNAEISKMKTQDVLRDAFIKSAAGETFLSWQKYKTDKNSDLKPQTELESGKIPEDFKRQMFYTFGDYRDFLFGTDISKGHGKESKLKEQIDSLFPPNSGGKHRNGKTRQEWWNENGPKIWEAMLCALTNGIDKKKEEKIKILEESQYKVPPEEFAEIPQFLRWMIEWSEHFCKEQKEEYGKLVAGCKECTVSDGTVTTDDCKKKCTQCKQKCEEYKAFVQKWQKDWKTQSDKYQTLYKQRTNGTGSDTIETKLLEYFKKLNEPNGNTYDTAGKYINEKGYIQDCKEQKNFSNDDGDNKYAFSNYPNDYEKQCTCKTEESTPPPVQPPQPPPKPPGGDGGVARILLGRTANQEDDVLSSSEDSDEEEEDDAEEEEEDEDDEDGDEVEEKSEPVKETAEAEDLGEEGTEEEEEEVCEKVKGLLEGKDGETTINGCNKKYEKNWTCNNGDVESTHIGACMPPRRQSLCLHDLTVESDTNDKDKLKDAFIRCVAKEIHFLWHKYKKHKIQDDKLKTGTIPEDFKRQMFYTFGDYRDLCVGTDISAKTENSHVKNAIDNIGKVFEKGKSSHGLKREDWWEKNAKDIWDGMLCALSYDTKDRNFKKEVHTQLTKKYAYPNVKFSGSNSPTLETFAQRPQFLRWMTEWGEHFCRERKEKVDILVKGCEKYECNEENMDEKKKTCEDACKAYQKWLKDWKTQYEKQSAKFTRDKGKPEYKDDSDVKKSTHAYQYLSKKLKPICQNGTTTDKCDYTCMENASRQPQTSACSQEQQQQANTSSTPNHFPEAFDCPPKEIADKCNCPKLPEPKYCVDKTAYDIRKEREKKSDNSLKGNGNTYNDNCKNAKREDYANQNGETCKIKDDFLSSMNLANNECESIGKERFKIEEVWDCNGKTLDGNNKLCIPPRRKYMCLKKLQDMSVKEIRDSKTLLKKIQEAAKSEGNDIIKKILPKYPCNEDVICKIMKYSFADLGDIIRGRDIYKNDDNKIEDKLQEIFKNIYDSNEGKLSQYKYNEDNKYAKLREAWWDANRKEIWKAMTCNAPYDAKMYITKEGGYISPLTWTKNKCGHNDDPPDYDYIPQPFRWLSEWSEQFCLYQKHLLETMKNCENCKKKNDNTDCEQTKYGACRDCKKKCEKYKKFVENWKAQFETQNKAYQEIYKNATTSSGRHSNGIDENTKNFAQKLQRNCRTDQNESLDTADKYLENGGVCRRFKFGNKDSLHLNYAFHTDPPSYKEHCKCAKDFDPLDECPVDRDGCNKYGTSRCPKKKKNDKEIEDWTNYFVKNNSNKNRSVKVPPRRRQLCLANIRKNFFFKAKNLIIFNQSILNDASNEAQHLWDQYSTHPEKALESMKYSFADYGDIVKGTDMLNELEFIQQNLDTLFKKKTTGPGNGNVSENRKKWWEENKHKVWNVMMCHYTGAEKTETKCPEHGKIDEEDQFLRWMTEWAQYYCKQKINEVQGLIDKCQKDFQSSIYNSIYEIEQGPCKELLNKYNYWFHNKDIEWEKLSKKYTDDYIKNSSYTLSSSHKSAQDYIKRKCPDCNCNFKDIIKIYKKNKNRDGIIDNIIEKKENTETKTITPEEVPSSDTPAHVPPPSIPETPKKGPKLPPRARQPRSPRQAQSPHLQNALLSSTIMWSVGISFAAISYFLLK</sequence>
<feature type="compositionally biased region" description="Acidic residues" evidence="2">
    <location>
        <begin position="1615"/>
        <end position="1651"/>
    </location>
</feature>
<name>I2CIX9_PLAFA</name>
<organism evidence="9">
    <name type="scientific">Plasmodium falciparum</name>
    <name type="common">malaria parasite P. falciparum</name>
    <dbReference type="NCBI Taxonomy" id="5833"/>
    <lineage>
        <taxon>Eukaryota</taxon>
        <taxon>Sar</taxon>
        <taxon>Alveolata</taxon>
        <taxon>Apicomplexa</taxon>
        <taxon>Aconoidasida</taxon>
        <taxon>Haemosporida</taxon>
        <taxon>Plasmodiidae</taxon>
        <taxon>Plasmodium</taxon>
        <taxon>Plasmodium (Laverania)</taxon>
    </lineage>
</organism>
<dbReference type="InterPro" id="IPR004258">
    <property type="entry name" value="DBL"/>
</dbReference>
<keyword evidence="3" id="KW-0812">Transmembrane</keyword>
<dbReference type="VEuPathDB" id="PlasmoDB:PfSD01_070041400"/>
<dbReference type="InterPro" id="IPR049158">
    <property type="entry name" value="PfEMP1_CIDRalpha1_dom"/>
</dbReference>
<dbReference type="Gene3D" id="1.20.58.830">
    <property type="match status" value="6"/>
</dbReference>
<dbReference type="VEuPathDB" id="PlasmoDB:PfNF135_010005100"/>
<evidence type="ECO:0000259" key="4">
    <source>
        <dbReference type="Pfam" id="PF03011"/>
    </source>
</evidence>
<accession>I2CIX9</accession>
<proteinExistence type="predicted"/>
<feature type="domain" description="Duffy-antigen binding" evidence="5">
    <location>
        <begin position="1248"/>
        <end position="1426"/>
    </location>
</feature>
<dbReference type="VEuPathDB" id="PlasmoDB:PfHB3_020026500"/>
<dbReference type="VEuPathDB" id="PlasmoDB:PfNF166_000020800"/>
<gene>
    <name evidence="9" type="primary">var</name>
</gene>
<evidence type="ECO:0000256" key="3">
    <source>
        <dbReference type="SAM" id="Phobius"/>
    </source>
</evidence>
<feature type="compositionally biased region" description="Low complexity" evidence="2">
    <location>
        <begin position="2867"/>
        <end position="2876"/>
    </location>
</feature>
<reference evidence="9" key="2">
    <citation type="submission" date="2016-05" db="EMBL/GenBank/DDBJ databases">
        <authorList>
            <person name="Lavstsen T."/>
            <person name="Jespersen J.S."/>
        </authorList>
    </citation>
    <scope>NUCLEOTIDE SEQUENCE</scope>
    <source>
        <strain evidence="9">BT1983</strain>
    </source>
</reference>
<feature type="region of interest" description="Disordered" evidence="2">
    <location>
        <begin position="2023"/>
        <end position="2045"/>
    </location>
</feature>
<feature type="domain" description="Plasmodium falciparum erythrocyte membrane protein-1 N-terminal segment" evidence="6">
    <location>
        <begin position="22"/>
        <end position="56"/>
    </location>
</feature>
<feature type="compositionally biased region" description="Low complexity" evidence="2">
    <location>
        <begin position="2023"/>
        <end position="2038"/>
    </location>
</feature>
<dbReference type="Gene3D" id="1.20.58.1930">
    <property type="match status" value="1"/>
</dbReference>
<dbReference type="InterPro" id="IPR042202">
    <property type="entry name" value="Duffy-ag-bd_sf"/>
</dbReference>
<evidence type="ECO:0000259" key="8">
    <source>
        <dbReference type="Pfam" id="PF22672"/>
    </source>
</evidence>
<dbReference type="Pfam" id="PF22672">
    <property type="entry name" value="DBL_C"/>
    <property type="match status" value="2"/>
</dbReference>
<feature type="coiled-coil region" evidence="1">
    <location>
        <begin position="373"/>
        <end position="400"/>
    </location>
</feature>
<dbReference type="VEuPathDB" id="PlasmoDB:PfGB4_000018400"/>
<dbReference type="FunFam" id="1.20.58.830:FF:000029">
    <property type="entry name" value="Erythrocyte membrane protein 1, PfEMP1"/>
    <property type="match status" value="1"/>
</dbReference>
<dbReference type="Gene3D" id="1.20.1310.20">
    <property type="entry name" value="Duffy-antigen binding domain"/>
    <property type="match status" value="6"/>
</dbReference>
<feature type="domain" description="Duffy-binding-like" evidence="4">
    <location>
        <begin position="579"/>
        <end position="723"/>
    </location>
</feature>
<dbReference type="VEuPathDB" id="PlasmoDB:PfCD01_030030500"/>
<dbReference type="VEuPathDB" id="PlasmoDB:PfGB4_010019100"/>
<dbReference type="Pfam" id="PF15447">
    <property type="entry name" value="NTS"/>
    <property type="match status" value="1"/>
</dbReference>
<keyword evidence="3" id="KW-0472">Membrane</keyword>
<dbReference type="InterPro" id="IPR029210">
    <property type="entry name" value="PfEMP1_NTS"/>
</dbReference>
<evidence type="ECO:0000256" key="1">
    <source>
        <dbReference type="SAM" id="Coils"/>
    </source>
</evidence>
<feature type="compositionally biased region" description="Pro residues" evidence="2">
    <location>
        <begin position="1584"/>
        <end position="1598"/>
    </location>
</feature>
<feature type="domain" description="Duffy-antigen binding" evidence="5">
    <location>
        <begin position="128"/>
        <end position="306"/>
    </location>
</feature>
<feature type="compositionally biased region" description="Acidic residues" evidence="2">
    <location>
        <begin position="1661"/>
        <end position="1676"/>
    </location>
</feature>
<feature type="non-terminal residue" evidence="9">
    <location>
        <position position="2904"/>
    </location>
</feature>